<dbReference type="InterPro" id="IPR036621">
    <property type="entry name" value="Anticodon-bd_dom_sf"/>
</dbReference>
<comment type="catalytic activity">
    <reaction evidence="9">
        <text>tRNA(His) + L-histidine + ATP = L-histidyl-tRNA(His) + AMP + diphosphate + H(+)</text>
        <dbReference type="Rhea" id="RHEA:17313"/>
        <dbReference type="Rhea" id="RHEA-COMP:9665"/>
        <dbReference type="Rhea" id="RHEA-COMP:9689"/>
        <dbReference type="ChEBI" id="CHEBI:15378"/>
        <dbReference type="ChEBI" id="CHEBI:30616"/>
        <dbReference type="ChEBI" id="CHEBI:33019"/>
        <dbReference type="ChEBI" id="CHEBI:57595"/>
        <dbReference type="ChEBI" id="CHEBI:78442"/>
        <dbReference type="ChEBI" id="CHEBI:78527"/>
        <dbReference type="ChEBI" id="CHEBI:456215"/>
        <dbReference type="EC" id="6.1.1.21"/>
    </reaction>
</comment>
<dbReference type="NCBIfam" id="TIGR00442">
    <property type="entry name" value="hisS"/>
    <property type="match status" value="1"/>
</dbReference>
<dbReference type="SUPFAM" id="SSF52954">
    <property type="entry name" value="Class II aaRS ABD-related"/>
    <property type="match status" value="1"/>
</dbReference>
<evidence type="ECO:0000256" key="6">
    <source>
        <dbReference type="ARBA" id="ARBA00022917"/>
    </source>
</evidence>
<dbReference type="InterPro" id="IPR004516">
    <property type="entry name" value="HisRS/HisZ"/>
</dbReference>
<dbReference type="GO" id="GO:0006427">
    <property type="term" value="P:histidyl-tRNA aminoacylation"/>
    <property type="evidence" value="ECO:0007669"/>
    <property type="project" value="InterPro"/>
</dbReference>
<reference evidence="11" key="1">
    <citation type="submission" date="2018-05" db="EMBL/GenBank/DDBJ databases">
        <authorList>
            <person name="Lanie J.A."/>
            <person name="Ng W.-L."/>
            <person name="Kazmierczak K.M."/>
            <person name="Andrzejewski T.M."/>
            <person name="Davidsen T.M."/>
            <person name="Wayne K.J."/>
            <person name="Tettelin H."/>
            <person name="Glass J.I."/>
            <person name="Rusch D."/>
            <person name="Podicherti R."/>
            <person name="Tsui H.-C.T."/>
            <person name="Winkler M.E."/>
        </authorList>
    </citation>
    <scope>NUCLEOTIDE SEQUENCE</scope>
</reference>
<evidence type="ECO:0000256" key="8">
    <source>
        <dbReference type="ARBA" id="ARBA00030619"/>
    </source>
</evidence>
<dbReference type="EMBL" id="UINC01001211">
    <property type="protein sequence ID" value="SUZ74450.1"/>
    <property type="molecule type" value="Genomic_DNA"/>
</dbReference>
<dbReference type="PIRSF" id="PIRSF001549">
    <property type="entry name" value="His-tRNA_synth"/>
    <property type="match status" value="1"/>
</dbReference>
<evidence type="ECO:0000256" key="2">
    <source>
        <dbReference type="ARBA" id="ARBA00012815"/>
    </source>
</evidence>
<evidence type="ECO:0000256" key="1">
    <source>
        <dbReference type="ARBA" id="ARBA00008226"/>
    </source>
</evidence>
<dbReference type="Gene3D" id="3.30.930.10">
    <property type="entry name" value="Bira Bifunctional Protein, Domain 2"/>
    <property type="match status" value="1"/>
</dbReference>
<evidence type="ECO:0000256" key="4">
    <source>
        <dbReference type="ARBA" id="ARBA00022741"/>
    </source>
</evidence>
<dbReference type="InterPro" id="IPR015807">
    <property type="entry name" value="His-tRNA-ligase"/>
</dbReference>
<dbReference type="InterPro" id="IPR041715">
    <property type="entry name" value="HisRS-like_core"/>
</dbReference>
<dbReference type="HAMAP" id="MF_00127">
    <property type="entry name" value="His_tRNA_synth"/>
    <property type="match status" value="1"/>
</dbReference>
<evidence type="ECO:0000256" key="3">
    <source>
        <dbReference type="ARBA" id="ARBA00022598"/>
    </source>
</evidence>
<keyword evidence="7" id="KW-0030">Aminoacyl-tRNA synthetase</keyword>
<keyword evidence="6" id="KW-0648">Protein biosynthesis</keyword>
<dbReference type="CDD" id="cd00859">
    <property type="entry name" value="HisRS_anticodon"/>
    <property type="match status" value="1"/>
</dbReference>
<dbReference type="InterPro" id="IPR006195">
    <property type="entry name" value="aa-tRNA-synth_II"/>
</dbReference>
<evidence type="ECO:0000256" key="9">
    <source>
        <dbReference type="ARBA" id="ARBA00047639"/>
    </source>
</evidence>
<name>A0A381Q5X8_9ZZZZ</name>
<dbReference type="CDD" id="cd00773">
    <property type="entry name" value="HisRS-like_core"/>
    <property type="match status" value="1"/>
</dbReference>
<dbReference type="GO" id="GO:0004821">
    <property type="term" value="F:histidine-tRNA ligase activity"/>
    <property type="evidence" value="ECO:0007669"/>
    <property type="project" value="UniProtKB-EC"/>
</dbReference>
<dbReference type="InterPro" id="IPR033656">
    <property type="entry name" value="HisRS_anticodon"/>
</dbReference>
<protein>
    <recommendedName>
        <fullName evidence="2">histidine--tRNA ligase</fullName>
        <ecNumber evidence="2">6.1.1.21</ecNumber>
    </recommendedName>
    <alternativeName>
        <fullName evidence="8">Histidyl-tRNA synthetase</fullName>
    </alternativeName>
</protein>
<dbReference type="PANTHER" id="PTHR43707:SF1">
    <property type="entry name" value="HISTIDINE--TRNA LIGASE, MITOCHONDRIAL-RELATED"/>
    <property type="match status" value="1"/>
</dbReference>
<keyword evidence="5" id="KW-0067">ATP-binding</keyword>
<dbReference type="GO" id="GO:0005524">
    <property type="term" value="F:ATP binding"/>
    <property type="evidence" value="ECO:0007669"/>
    <property type="project" value="UniProtKB-KW"/>
</dbReference>
<dbReference type="SUPFAM" id="SSF55681">
    <property type="entry name" value="Class II aaRS and biotin synthetases"/>
    <property type="match status" value="1"/>
</dbReference>
<evidence type="ECO:0000256" key="7">
    <source>
        <dbReference type="ARBA" id="ARBA00023146"/>
    </source>
</evidence>
<feature type="domain" description="Aminoacyl-transfer RNA synthetases class-II family profile" evidence="10">
    <location>
        <begin position="11"/>
        <end position="313"/>
    </location>
</feature>
<evidence type="ECO:0000256" key="5">
    <source>
        <dbReference type="ARBA" id="ARBA00022840"/>
    </source>
</evidence>
<sequence length="406" mass="46174">MPEKSKDWQRLEKIIHKNASLFGYNEIRTPIIEEAGLFNRGIGENTDIVSKEMYSWVDRDNTTIALRPEMTASVVRSFIQHSLGSQSSLQRLYYMGPSFRRERPQKGRQRQFHQFGVEAIGSNNPEQDAEVIALGWEILSKAGISNLELKLSSIGSEDCRNKYRSELVNFLKPYKSKLSKVSQQRLIDNPLRILDTKNKDEIDIIKSSPKIEEFYTKEDRTHFKQVQDYLKAIEIPFSLDPLLVRGLDYYTQTTFEIISNDIGAQDALLGGGRYDGLIKSLGGKDTPAVGFAAGMERILLAISTNKDIEKTTPTIYIVCVEKDALGSVQRIAKDLRNLGYNVLLETMRRSMKAQMREANRCGADFAVIVGEQENNEKTVQVKNLNDGNQETIDQKNLFNHFKSLTF</sequence>
<dbReference type="Pfam" id="PF13393">
    <property type="entry name" value="tRNA-synt_His"/>
    <property type="match status" value="1"/>
</dbReference>
<organism evidence="11">
    <name type="scientific">marine metagenome</name>
    <dbReference type="NCBI Taxonomy" id="408172"/>
    <lineage>
        <taxon>unclassified sequences</taxon>
        <taxon>metagenomes</taxon>
        <taxon>ecological metagenomes</taxon>
    </lineage>
</organism>
<keyword evidence="4" id="KW-0547">Nucleotide-binding</keyword>
<dbReference type="PANTHER" id="PTHR43707">
    <property type="entry name" value="HISTIDYL-TRNA SYNTHETASE"/>
    <property type="match status" value="1"/>
</dbReference>
<dbReference type="GO" id="GO:0005737">
    <property type="term" value="C:cytoplasm"/>
    <property type="evidence" value="ECO:0007669"/>
    <property type="project" value="InterPro"/>
</dbReference>
<keyword evidence="3" id="KW-0436">Ligase</keyword>
<gene>
    <name evidence="11" type="ORF">METZ01_LOCUS27304</name>
</gene>
<dbReference type="Pfam" id="PF03129">
    <property type="entry name" value="HGTP_anticodon"/>
    <property type="match status" value="1"/>
</dbReference>
<accession>A0A381Q5X8</accession>
<proteinExistence type="inferred from homology"/>
<evidence type="ECO:0000313" key="11">
    <source>
        <dbReference type="EMBL" id="SUZ74450.1"/>
    </source>
</evidence>
<dbReference type="InterPro" id="IPR004154">
    <property type="entry name" value="Anticodon-bd"/>
</dbReference>
<dbReference type="AlphaFoldDB" id="A0A381Q5X8"/>
<evidence type="ECO:0000259" key="10">
    <source>
        <dbReference type="PROSITE" id="PS50862"/>
    </source>
</evidence>
<dbReference type="EC" id="6.1.1.21" evidence="2"/>
<comment type="similarity">
    <text evidence="1">Belongs to the class-II aminoacyl-tRNA synthetase family.</text>
</comment>
<dbReference type="PROSITE" id="PS50862">
    <property type="entry name" value="AA_TRNA_LIGASE_II"/>
    <property type="match status" value="1"/>
</dbReference>
<dbReference type="InterPro" id="IPR045864">
    <property type="entry name" value="aa-tRNA-synth_II/BPL/LPL"/>
</dbReference>
<dbReference type="Gene3D" id="3.40.50.800">
    <property type="entry name" value="Anticodon-binding domain"/>
    <property type="match status" value="1"/>
</dbReference>